<evidence type="ECO:0000256" key="5">
    <source>
        <dbReference type="SAM" id="Phobius"/>
    </source>
</evidence>
<feature type="transmembrane region" description="Helical" evidence="5">
    <location>
        <begin position="138"/>
        <end position="158"/>
    </location>
</feature>
<feature type="transmembrane region" description="Helical" evidence="5">
    <location>
        <begin position="99"/>
        <end position="117"/>
    </location>
</feature>
<reference evidence="6 7" key="1">
    <citation type="submission" date="2017-05" db="EMBL/GenBank/DDBJ databases">
        <authorList>
            <person name="Varghese N."/>
            <person name="Submissions S."/>
        </authorList>
    </citation>
    <scope>NUCLEOTIDE SEQUENCE [LARGE SCALE GENOMIC DNA]</scope>
    <source>
        <strain evidence="6 7">DSM 29734</strain>
    </source>
</reference>
<comment type="subcellular location">
    <subcellularLocation>
        <location evidence="1">Membrane</location>
        <topology evidence="1">Multi-pass membrane protein</topology>
    </subcellularLocation>
</comment>
<dbReference type="InterPro" id="IPR011701">
    <property type="entry name" value="MFS"/>
</dbReference>
<evidence type="ECO:0000256" key="4">
    <source>
        <dbReference type="ARBA" id="ARBA00023136"/>
    </source>
</evidence>
<feature type="transmembrane region" description="Helical" evidence="5">
    <location>
        <begin position="332"/>
        <end position="353"/>
    </location>
</feature>
<dbReference type="Gene3D" id="1.20.1250.20">
    <property type="entry name" value="MFS general substrate transporter like domains"/>
    <property type="match status" value="2"/>
</dbReference>
<name>A0ABY1P2K8_9RHOB</name>
<dbReference type="RefSeq" id="WP_283426286.1">
    <property type="nucleotide sequence ID" value="NZ_FXTY01000004.1"/>
</dbReference>
<keyword evidence="2 5" id="KW-0812">Transmembrane</keyword>
<evidence type="ECO:0000313" key="6">
    <source>
        <dbReference type="EMBL" id="SMP23333.1"/>
    </source>
</evidence>
<dbReference type="Proteomes" id="UP001157961">
    <property type="component" value="Unassembled WGS sequence"/>
</dbReference>
<feature type="transmembrane region" description="Helical" evidence="5">
    <location>
        <begin position="12"/>
        <end position="31"/>
    </location>
</feature>
<feature type="transmembrane region" description="Helical" evidence="5">
    <location>
        <begin position="299"/>
        <end position="320"/>
    </location>
</feature>
<dbReference type="CDD" id="cd17393">
    <property type="entry name" value="MFS_MosC_like"/>
    <property type="match status" value="1"/>
</dbReference>
<keyword evidence="4 5" id="KW-0472">Membrane</keyword>
<dbReference type="PANTHER" id="PTHR23514">
    <property type="entry name" value="BYPASS OF STOP CODON PROTEIN 6"/>
    <property type="match status" value="1"/>
</dbReference>
<feature type="transmembrane region" description="Helical" evidence="5">
    <location>
        <begin position="359"/>
        <end position="377"/>
    </location>
</feature>
<protein>
    <submittedName>
        <fullName evidence="6">Fucose permease</fullName>
    </submittedName>
</protein>
<keyword evidence="7" id="KW-1185">Reference proteome</keyword>
<organism evidence="6 7">
    <name type="scientific">Shimia sagamensis</name>
    <dbReference type="NCBI Taxonomy" id="1566352"/>
    <lineage>
        <taxon>Bacteria</taxon>
        <taxon>Pseudomonadati</taxon>
        <taxon>Pseudomonadota</taxon>
        <taxon>Alphaproteobacteria</taxon>
        <taxon>Rhodobacterales</taxon>
        <taxon>Roseobacteraceae</taxon>
    </lineage>
</organism>
<dbReference type="InterPro" id="IPR051788">
    <property type="entry name" value="MFS_Transporter"/>
</dbReference>
<evidence type="ECO:0000313" key="7">
    <source>
        <dbReference type="Proteomes" id="UP001157961"/>
    </source>
</evidence>
<feature type="transmembrane region" description="Helical" evidence="5">
    <location>
        <begin position="204"/>
        <end position="221"/>
    </location>
</feature>
<keyword evidence="3 5" id="KW-1133">Transmembrane helix</keyword>
<evidence type="ECO:0000256" key="3">
    <source>
        <dbReference type="ARBA" id="ARBA00022989"/>
    </source>
</evidence>
<feature type="transmembrane region" description="Helical" evidence="5">
    <location>
        <begin position="164"/>
        <end position="183"/>
    </location>
</feature>
<dbReference type="SUPFAM" id="SSF103473">
    <property type="entry name" value="MFS general substrate transporter"/>
    <property type="match status" value="1"/>
</dbReference>
<dbReference type="EMBL" id="FXTY01000004">
    <property type="protein sequence ID" value="SMP23333.1"/>
    <property type="molecule type" value="Genomic_DNA"/>
</dbReference>
<evidence type="ECO:0000256" key="1">
    <source>
        <dbReference type="ARBA" id="ARBA00004141"/>
    </source>
</evidence>
<dbReference type="Pfam" id="PF07690">
    <property type="entry name" value="MFS_1"/>
    <property type="match status" value="1"/>
</dbReference>
<dbReference type="InterPro" id="IPR036259">
    <property type="entry name" value="MFS_trans_sf"/>
</dbReference>
<accession>A0ABY1P2K8</accession>
<feature type="transmembrane region" description="Helical" evidence="5">
    <location>
        <begin position="75"/>
        <end position="93"/>
    </location>
</feature>
<dbReference type="PANTHER" id="PTHR23514:SF13">
    <property type="entry name" value="INNER MEMBRANE PROTEIN YBJJ"/>
    <property type="match status" value="1"/>
</dbReference>
<proteinExistence type="predicted"/>
<gene>
    <name evidence="6" type="ORF">SAMN06265373_104344</name>
</gene>
<feature type="transmembrane region" description="Helical" evidence="5">
    <location>
        <begin position="274"/>
        <end position="293"/>
    </location>
</feature>
<comment type="caution">
    <text evidence="6">The sequence shown here is derived from an EMBL/GenBank/DDBJ whole genome shotgun (WGS) entry which is preliminary data.</text>
</comment>
<sequence>MTPTQSPGTVRLIMALFFLHPFALGGWLPHIPHVQSKLDLTNAQLALSLLGLPLAFVFISKLGAKIVAQYGAPRVLQVFFPIQAVTVVLPLYAINQVTLFLALLVFGASMTCLNVALNVYAGQLEKAAKKSVMNRCHGFWALGLTVGSFLAAMFTVALSPAVTVLALTASTTVLAIWLARPLPNLRPKNSDTQNATKRRKLRDYPTPLFLIVLFVVSVTMAEGAMANWGAVYMAERLPEGASTAGLAITVFSAFVAFGRFIGDFLKVRMGSTNLARMNVGLAIIGLVILVAPFPPLVSFVGFACIGLGLSVGFPLAVSAAAALEDEHDADNIAFLSIMAVGTNVVAPPIIGLLADNVGISLALAALLPGLCLSFVMARHLTPTPELAKAAPA</sequence>
<feature type="transmembrane region" description="Helical" evidence="5">
    <location>
        <begin position="241"/>
        <end position="262"/>
    </location>
</feature>
<evidence type="ECO:0000256" key="2">
    <source>
        <dbReference type="ARBA" id="ARBA00022692"/>
    </source>
</evidence>
<feature type="transmembrane region" description="Helical" evidence="5">
    <location>
        <begin position="43"/>
        <end position="63"/>
    </location>
</feature>